<evidence type="ECO:0000256" key="6">
    <source>
        <dbReference type="ARBA" id="ARBA00021531"/>
    </source>
</evidence>
<evidence type="ECO:0000256" key="12">
    <source>
        <dbReference type="ARBA" id="ARBA00047715"/>
    </source>
</evidence>
<dbReference type="GO" id="GO:0008710">
    <property type="term" value="F:8-amino-7-oxononanoate synthase activity"/>
    <property type="evidence" value="ECO:0007669"/>
    <property type="project" value="UniProtKB-EC"/>
</dbReference>
<dbReference type="Gene3D" id="3.90.1150.10">
    <property type="entry name" value="Aspartate Aminotransferase, domain 1"/>
    <property type="match status" value="1"/>
</dbReference>
<dbReference type="EMBL" id="CP146598">
    <property type="protein sequence ID" value="WWY04216.1"/>
    <property type="molecule type" value="Genomic_DNA"/>
</dbReference>
<keyword evidence="16" id="KW-1185">Reference proteome</keyword>
<dbReference type="GO" id="GO:0030170">
    <property type="term" value="F:pyridoxal phosphate binding"/>
    <property type="evidence" value="ECO:0007669"/>
    <property type="project" value="InterPro"/>
</dbReference>
<comment type="cofactor">
    <cofactor evidence="1 13">
        <name>pyridoxal 5'-phosphate</name>
        <dbReference type="ChEBI" id="CHEBI:597326"/>
    </cofactor>
</comment>
<dbReference type="GO" id="GO:0009102">
    <property type="term" value="P:biotin biosynthetic process"/>
    <property type="evidence" value="ECO:0007669"/>
    <property type="project" value="UniProtKB-KW"/>
</dbReference>
<dbReference type="PROSITE" id="PS00599">
    <property type="entry name" value="AA_TRANSFER_CLASS_2"/>
    <property type="match status" value="1"/>
</dbReference>
<accession>A0AAQ3UZZ3</accession>
<evidence type="ECO:0000256" key="3">
    <source>
        <dbReference type="ARBA" id="ARBA00010008"/>
    </source>
</evidence>
<dbReference type="RefSeq" id="WP_338692036.1">
    <property type="nucleotide sequence ID" value="NZ_CP146598.1"/>
</dbReference>
<dbReference type="AlphaFoldDB" id="A0AAQ3UZZ3"/>
<comment type="catalytic activity">
    <reaction evidence="12">
        <text>6-carboxyhexanoyl-[ACP] + L-alanine + H(+) = (8S)-8-amino-7-oxononanoate + holo-[ACP] + CO2</text>
        <dbReference type="Rhea" id="RHEA:42288"/>
        <dbReference type="Rhea" id="RHEA-COMP:9685"/>
        <dbReference type="Rhea" id="RHEA-COMP:9955"/>
        <dbReference type="ChEBI" id="CHEBI:15378"/>
        <dbReference type="ChEBI" id="CHEBI:16526"/>
        <dbReference type="ChEBI" id="CHEBI:57972"/>
        <dbReference type="ChEBI" id="CHEBI:64479"/>
        <dbReference type="ChEBI" id="CHEBI:78846"/>
        <dbReference type="ChEBI" id="CHEBI:149468"/>
        <dbReference type="EC" id="2.3.1.47"/>
    </reaction>
</comment>
<comment type="subunit">
    <text evidence="4">Homodimer.</text>
</comment>
<dbReference type="Proteomes" id="UP001149607">
    <property type="component" value="Chromosome"/>
</dbReference>
<comment type="pathway">
    <text evidence="2">Cofactor biosynthesis; biotin biosynthesis.</text>
</comment>
<organism evidence="15 16">
    <name type="scientific">Neisseria leonii</name>
    <dbReference type="NCBI Taxonomy" id="2995413"/>
    <lineage>
        <taxon>Bacteria</taxon>
        <taxon>Pseudomonadati</taxon>
        <taxon>Pseudomonadota</taxon>
        <taxon>Betaproteobacteria</taxon>
        <taxon>Neisseriales</taxon>
        <taxon>Neisseriaceae</taxon>
        <taxon>Neisseria</taxon>
    </lineage>
</organism>
<dbReference type="PANTHER" id="PTHR13693">
    <property type="entry name" value="CLASS II AMINOTRANSFERASE/8-AMINO-7-OXONONANOATE SYNTHASE"/>
    <property type="match status" value="1"/>
</dbReference>
<keyword evidence="7 15" id="KW-0808">Transferase</keyword>
<dbReference type="EC" id="2.3.1.47" evidence="5"/>
<comment type="similarity">
    <text evidence="3">Belongs to the class-II pyridoxal-phosphate-dependent aminotransferase family. BioF subfamily.</text>
</comment>
<dbReference type="InterPro" id="IPR001917">
    <property type="entry name" value="Aminotrans_II_pyridoxalP_BS"/>
</dbReference>
<dbReference type="PANTHER" id="PTHR13693:SF100">
    <property type="entry name" value="8-AMINO-7-OXONONANOATE SYNTHASE"/>
    <property type="match status" value="1"/>
</dbReference>
<dbReference type="Gene3D" id="3.40.640.10">
    <property type="entry name" value="Type I PLP-dependent aspartate aminotransferase-like (Major domain)"/>
    <property type="match status" value="1"/>
</dbReference>
<evidence type="ECO:0000256" key="9">
    <source>
        <dbReference type="ARBA" id="ARBA00022898"/>
    </source>
</evidence>
<dbReference type="InterPro" id="IPR015421">
    <property type="entry name" value="PyrdxlP-dep_Trfase_major"/>
</dbReference>
<evidence type="ECO:0000256" key="13">
    <source>
        <dbReference type="RuleBase" id="RU003693"/>
    </source>
</evidence>
<gene>
    <name evidence="15" type="ORF">V9W64_06875</name>
</gene>
<evidence type="ECO:0000313" key="15">
    <source>
        <dbReference type="EMBL" id="WWY04216.1"/>
    </source>
</evidence>
<evidence type="ECO:0000256" key="7">
    <source>
        <dbReference type="ARBA" id="ARBA00022679"/>
    </source>
</evidence>
<keyword evidence="9 13" id="KW-0663">Pyridoxal phosphate</keyword>
<sequence>MAAWRETGMLRTLPQMQPCGRYVLDGGRKLLNLSANDYLGLAADEDLRRQFLHTLSEQEYVFGSSSSRLLGGNHPVFDRLEHLIAARYGREACLLFNSGYHANSGILPALADRDTLMVADKRVHASLIDGMRLARAQNGAAFCRFPHQDYARLAEILHGRGRHFARVLVVTESIFSMDGDCTDLRALVDLKRHFDNVLLYVDEAHAVGVRGSGGLGLAQEQDCIGGIDFLVGTFGKALAASGAYLVCGRVVKDWLVNTARPLLFSTALPPVAAEWAAFVFARLPQFEDRRRHLAALSHRFQTASAGLPGTVAATDSHLVPYVLGDPARAQACAHRLRAAGFYCLPVRPPTVPPGRAGVRFSLNAAMTEAELDALAAALGSLSDAD</sequence>
<name>A0AAQ3UZZ3_9NEIS</name>
<dbReference type="InterPro" id="IPR015422">
    <property type="entry name" value="PyrdxlP-dep_Trfase_small"/>
</dbReference>
<reference evidence="15" key="1">
    <citation type="submission" date="2024-02" db="EMBL/GenBank/DDBJ databases">
        <title>Neisseria leonii sp. nov.</title>
        <authorList>
            <person name="Boutroux M."/>
            <person name="Favre-Rochex S."/>
            <person name="Gorgette O."/>
            <person name="Touak G."/>
            <person name="Muhle E."/>
            <person name="Chesneau O."/>
            <person name="Clermont D."/>
            <person name="Rahi P."/>
        </authorList>
    </citation>
    <scope>NUCLEOTIDE SEQUENCE</scope>
    <source>
        <strain evidence="15">51.81</strain>
    </source>
</reference>
<dbReference type="InterPro" id="IPR015424">
    <property type="entry name" value="PyrdxlP-dep_Trfase"/>
</dbReference>
<evidence type="ECO:0000256" key="2">
    <source>
        <dbReference type="ARBA" id="ARBA00004746"/>
    </source>
</evidence>
<dbReference type="InterPro" id="IPR050087">
    <property type="entry name" value="AON_synthase_class-II"/>
</dbReference>
<evidence type="ECO:0000256" key="4">
    <source>
        <dbReference type="ARBA" id="ARBA00011738"/>
    </source>
</evidence>
<evidence type="ECO:0000256" key="8">
    <source>
        <dbReference type="ARBA" id="ARBA00022756"/>
    </source>
</evidence>
<evidence type="ECO:0000313" key="16">
    <source>
        <dbReference type="Proteomes" id="UP001149607"/>
    </source>
</evidence>
<dbReference type="SUPFAM" id="SSF53383">
    <property type="entry name" value="PLP-dependent transferases"/>
    <property type="match status" value="1"/>
</dbReference>
<proteinExistence type="inferred from homology"/>
<evidence type="ECO:0000256" key="1">
    <source>
        <dbReference type="ARBA" id="ARBA00001933"/>
    </source>
</evidence>
<keyword evidence="15" id="KW-0012">Acyltransferase</keyword>
<evidence type="ECO:0000256" key="10">
    <source>
        <dbReference type="ARBA" id="ARBA00032610"/>
    </source>
</evidence>
<evidence type="ECO:0000256" key="11">
    <source>
        <dbReference type="ARBA" id="ARBA00033381"/>
    </source>
</evidence>
<dbReference type="Pfam" id="PF00155">
    <property type="entry name" value="Aminotran_1_2"/>
    <property type="match status" value="1"/>
</dbReference>
<feature type="domain" description="Aminotransferase class I/classII large" evidence="14">
    <location>
        <begin position="29"/>
        <end position="378"/>
    </location>
</feature>
<keyword evidence="8" id="KW-0093">Biotin biosynthesis</keyword>
<protein>
    <recommendedName>
        <fullName evidence="6">Putative 8-amino-7-oxononanoate synthase</fullName>
        <ecNumber evidence="5">2.3.1.47</ecNumber>
    </recommendedName>
    <alternativeName>
        <fullName evidence="10">7-keto-8-amino-pelargonic acid synthase</fullName>
    </alternativeName>
    <alternativeName>
        <fullName evidence="11">8-amino-7-ketopelargonate synthase</fullName>
    </alternativeName>
</protein>
<evidence type="ECO:0000259" key="14">
    <source>
        <dbReference type="Pfam" id="PF00155"/>
    </source>
</evidence>
<dbReference type="InterPro" id="IPR004839">
    <property type="entry name" value="Aminotransferase_I/II_large"/>
</dbReference>
<evidence type="ECO:0000256" key="5">
    <source>
        <dbReference type="ARBA" id="ARBA00013187"/>
    </source>
</evidence>